<comment type="similarity">
    <text evidence="8">Belongs to the archaeal FAD synthase family.</text>
</comment>
<dbReference type="InterPro" id="IPR004821">
    <property type="entry name" value="Cyt_trans-like"/>
</dbReference>
<dbReference type="Gene3D" id="3.40.50.620">
    <property type="entry name" value="HUPs"/>
    <property type="match status" value="1"/>
</dbReference>
<dbReference type="AlphaFoldDB" id="A0ABD5P849"/>
<dbReference type="GO" id="GO:0005524">
    <property type="term" value="F:ATP binding"/>
    <property type="evidence" value="ECO:0007669"/>
    <property type="project" value="UniProtKB-UniRule"/>
</dbReference>
<dbReference type="GO" id="GO:0003919">
    <property type="term" value="F:FMN adenylyltransferase activity"/>
    <property type="evidence" value="ECO:0007669"/>
    <property type="project" value="UniProtKB-UniRule"/>
</dbReference>
<dbReference type="GO" id="GO:0046444">
    <property type="term" value="P:FMN metabolic process"/>
    <property type="evidence" value="ECO:0007669"/>
    <property type="project" value="UniProtKB-UniRule"/>
</dbReference>
<keyword evidence="3 8" id="KW-0808">Transferase</keyword>
<keyword evidence="7 8" id="KW-0067">ATP-binding</keyword>
<dbReference type="GO" id="GO:0006747">
    <property type="term" value="P:FAD biosynthetic process"/>
    <property type="evidence" value="ECO:0007669"/>
    <property type="project" value="UniProtKB-UniRule"/>
</dbReference>
<comment type="subunit">
    <text evidence="8">Homodimer.</text>
</comment>
<keyword evidence="5 8" id="KW-0547">Nucleotide-binding</keyword>
<evidence type="ECO:0000256" key="7">
    <source>
        <dbReference type="ARBA" id="ARBA00022840"/>
    </source>
</evidence>
<dbReference type="InterPro" id="IPR050385">
    <property type="entry name" value="Archaeal_FAD_synthase"/>
</dbReference>
<keyword evidence="12" id="KW-1185">Reference proteome</keyword>
<dbReference type="EC" id="2.7.7.2" evidence="8"/>
<protein>
    <recommendedName>
        <fullName evidence="8">FAD synthase</fullName>
        <ecNumber evidence="8">2.7.7.2</ecNumber>
    </recommendedName>
    <alternativeName>
        <fullName evidence="8">FMN adenylyltransferase</fullName>
    </alternativeName>
    <alternativeName>
        <fullName evidence="8">Flavin adenine dinucleotide synthase</fullName>
    </alternativeName>
</protein>
<keyword evidence="6 8" id="KW-0274">FAD</keyword>
<gene>
    <name evidence="8" type="primary">ribL</name>
    <name evidence="11" type="ORF">ACFO0N_02640</name>
</gene>
<accession>A0ABD5P849</accession>
<keyword evidence="4 8" id="KW-0548">Nucleotidyltransferase</keyword>
<evidence type="ECO:0000256" key="2">
    <source>
        <dbReference type="ARBA" id="ARBA00022643"/>
    </source>
</evidence>
<keyword evidence="1 8" id="KW-0285">Flavoprotein</keyword>
<feature type="binding site" evidence="8">
    <location>
        <position position="123"/>
    </location>
    <ligand>
        <name>ATP</name>
        <dbReference type="ChEBI" id="CHEBI:30616"/>
    </ligand>
</feature>
<organism evidence="11 12">
    <name type="scientific">Halobium salinum</name>
    <dbReference type="NCBI Taxonomy" id="1364940"/>
    <lineage>
        <taxon>Archaea</taxon>
        <taxon>Methanobacteriati</taxon>
        <taxon>Methanobacteriota</taxon>
        <taxon>Stenosarchaea group</taxon>
        <taxon>Halobacteria</taxon>
        <taxon>Halobacteriales</taxon>
        <taxon>Haloferacaceae</taxon>
        <taxon>Halobium</taxon>
    </lineage>
</organism>
<comment type="caution">
    <text evidence="11">The sequence shown here is derived from an EMBL/GenBank/DDBJ whole genome shotgun (WGS) entry which is preliminary data.</text>
</comment>
<dbReference type="HAMAP" id="MF_02115">
    <property type="entry name" value="FAD_synth_arch"/>
    <property type="match status" value="1"/>
</dbReference>
<dbReference type="Pfam" id="PF01467">
    <property type="entry name" value="CTP_transf_like"/>
    <property type="match status" value="1"/>
</dbReference>
<comment type="pathway">
    <text evidence="8">Cofactor biosynthesis; FAD biosynthesis; FAD from FMN: step 1/1.</text>
</comment>
<dbReference type="RefSeq" id="WP_267625291.1">
    <property type="nucleotide sequence ID" value="NZ_JAODIW010000010.1"/>
</dbReference>
<evidence type="ECO:0000256" key="1">
    <source>
        <dbReference type="ARBA" id="ARBA00022630"/>
    </source>
</evidence>
<evidence type="ECO:0000256" key="5">
    <source>
        <dbReference type="ARBA" id="ARBA00022741"/>
    </source>
</evidence>
<feature type="binding site" evidence="8">
    <location>
        <begin position="45"/>
        <end position="48"/>
    </location>
    <ligand>
        <name>ATP</name>
        <dbReference type="ChEBI" id="CHEBI:30616"/>
    </ligand>
</feature>
<reference evidence="11 12" key="1">
    <citation type="journal article" date="2019" name="Int. J. Syst. Evol. Microbiol.">
        <title>The Global Catalogue of Microorganisms (GCM) 10K type strain sequencing project: providing services to taxonomists for standard genome sequencing and annotation.</title>
        <authorList>
            <consortium name="The Broad Institute Genomics Platform"/>
            <consortium name="The Broad Institute Genome Sequencing Center for Infectious Disease"/>
            <person name="Wu L."/>
            <person name="Ma J."/>
        </authorList>
    </citation>
    <scope>NUCLEOTIDE SEQUENCE [LARGE SCALE GENOMIC DNA]</scope>
    <source>
        <strain evidence="11 12">CGMCC 1.12553</strain>
    </source>
</reference>
<comment type="function">
    <text evidence="8">Catalyzes the transfer of the AMP portion of ATP to flavin mononucleotide (FMN) to produce flavin adenine dinucleotide (FAD) coenzyme.</text>
</comment>
<name>A0ABD5P849_9EURY</name>
<keyword evidence="2 8" id="KW-0288">FMN</keyword>
<feature type="domain" description="Cytidyltransferase-like" evidence="10">
    <location>
        <begin position="37"/>
        <end position="165"/>
    </location>
</feature>
<dbReference type="PANTHER" id="PTHR43793">
    <property type="entry name" value="FAD SYNTHASE"/>
    <property type="match status" value="1"/>
</dbReference>
<dbReference type="InterPro" id="IPR024902">
    <property type="entry name" value="FAD_synth_RibL"/>
</dbReference>
<dbReference type="EMBL" id="JBHSDS010000002">
    <property type="protein sequence ID" value="MFC4356843.1"/>
    <property type="molecule type" value="Genomic_DNA"/>
</dbReference>
<dbReference type="CDD" id="cd02170">
    <property type="entry name" value="cytidylyltransferase"/>
    <property type="match status" value="1"/>
</dbReference>
<evidence type="ECO:0000259" key="10">
    <source>
        <dbReference type="Pfam" id="PF01467"/>
    </source>
</evidence>
<sequence length="178" mass="19237">MSGSDGAEPTDGADENDGNVGAPGSTTPGGRPTRAVAQGTFDLLHPGHVHYLSDAAARADELHVIVARRHNVTHKSPPVLPDRQRRDMVAALGVVDEAHLGHPEDIFVPIEEIAPDVIVLGYDQHHDPDSLRAALDERGLDCRVERASGREPRYEDELLSTGQIIDRVLEERGGRGNE</sequence>
<dbReference type="Proteomes" id="UP001595921">
    <property type="component" value="Unassembled WGS sequence"/>
</dbReference>
<feature type="binding site" evidence="8">
    <location>
        <begin position="40"/>
        <end position="41"/>
    </location>
    <ligand>
        <name>ATP</name>
        <dbReference type="ChEBI" id="CHEBI:30616"/>
    </ligand>
</feature>
<dbReference type="PANTHER" id="PTHR43793:SF1">
    <property type="entry name" value="FAD SYNTHASE"/>
    <property type="match status" value="1"/>
</dbReference>
<comment type="caution">
    <text evidence="8">Lacks conserved residue(s) required for the propagation of feature annotation.</text>
</comment>
<feature type="region of interest" description="Disordered" evidence="9">
    <location>
        <begin position="1"/>
        <end position="35"/>
    </location>
</feature>
<proteinExistence type="inferred from homology"/>
<evidence type="ECO:0000313" key="12">
    <source>
        <dbReference type="Proteomes" id="UP001595921"/>
    </source>
</evidence>
<evidence type="ECO:0000256" key="9">
    <source>
        <dbReference type="SAM" id="MobiDB-lite"/>
    </source>
</evidence>
<evidence type="ECO:0000313" key="11">
    <source>
        <dbReference type="EMBL" id="MFC4356843.1"/>
    </source>
</evidence>
<evidence type="ECO:0000256" key="4">
    <source>
        <dbReference type="ARBA" id="ARBA00022695"/>
    </source>
</evidence>
<comment type="cofactor">
    <cofactor evidence="8">
        <name>a divalent metal cation</name>
        <dbReference type="ChEBI" id="CHEBI:60240"/>
    </cofactor>
</comment>
<dbReference type="SUPFAM" id="SSF52374">
    <property type="entry name" value="Nucleotidylyl transferase"/>
    <property type="match status" value="1"/>
</dbReference>
<dbReference type="InterPro" id="IPR014729">
    <property type="entry name" value="Rossmann-like_a/b/a_fold"/>
</dbReference>
<dbReference type="NCBIfam" id="TIGR00125">
    <property type="entry name" value="cyt_tran_rel"/>
    <property type="match status" value="1"/>
</dbReference>
<evidence type="ECO:0000256" key="3">
    <source>
        <dbReference type="ARBA" id="ARBA00022679"/>
    </source>
</evidence>
<evidence type="ECO:0000256" key="6">
    <source>
        <dbReference type="ARBA" id="ARBA00022827"/>
    </source>
</evidence>
<evidence type="ECO:0000256" key="8">
    <source>
        <dbReference type="HAMAP-Rule" id="MF_02115"/>
    </source>
</evidence>
<comment type="catalytic activity">
    <reaction evidence="8">
        <text>FMN + ATP + H(+) = FAD + diphosphate</text>
        <dbReference type="Rhea" id="RHEA:17237"/>
        <dbReference type="ChEBI" id="CHEBI:15378"/>
        <dbReference type="ChEBI" id="CHEBI:30616"/>
        <dbReference type="ChEBI" id="CHEBI:33019"/>
        <dbReference type="ChEBI" id="CHEBI:57692"/>
        <dbReference type="ChEBI" id="CHEBI:58210"/>
        <dbReference type="EC" id="2.7.7.2"/>
    </reaction>
</comment>